<feature type="transmembrane region" description="Helical" evidence="1">
    <location>
        <begin position="158"/>
        <end position="182"/>
    </location>
</feature>
<feature type="transmembrane region" description="Helical" evidence="1">
    <location>
        <begin position="95"/>
        <end position="114"/>
    </location>
</feature>
<name>V9EG99_PHYNI</name>
<keyword evidence="1" id="KW-0812">Transmembrane</keyword>
<feature type="transmembrane region" description="Helical" evidence="1">
    <location>
        <begin position="463"/>
        <end position="488"/>
    </location>
</feature>
<dbReference type="Proteomes" id="UP000018721">
    <property type="component" value="Unassembled WGS sequence"/>
</dbReference>
<feature type="transmembrane region" description="Helical" evidence="1">
    <location>
        <begin position="269"/>
        <end position="294"/>
    </location>
</feature>
<evidence type="ECO:0000313" key="2">
    <source>
        <dbReference type="EMBL" id="ETI37087.1"/>
    </source>
</evidence>
<evidence type="ECO:0000313" key="3">
    <source>
        <dbReference type="Proteomes" id="UP000018721"/>
    </source>
</evidence>
<accession>V9EG99</accession>
<dbReference type="EMBL" id="ANIZ01002962">
    <property type="protein sequence ID" value="ETI37087.1"/>
    <property type="molecule type" value="Genomic_DNA"/>
</dbReference>
<feature type="transmembrane region" description="Helical" evidence="1">
    <location>
        <begin position="126"/>
        <end position="152"/>
    </location>
</feature>
<comment type="caution">
    <text evidence="2">The sequence shown here is derived from an EMBL/GenBank/DDBJ whole genome shotgun (WGS) entry which is preliminary data.</text>
</comment>
<keyword evidence="1" id="KW-0472">Membrane</keyword>
<evidence type="ECO:0000256" key="1">
    <source>
        <dbReference type="SAM" id="Phobius"/>
    </source>
</evidence>
<organism evidence="2 3">
    <name type="scientific">Phytophthora nicotianae P1569</name>
    <dbReference type="NCBI Taxonomy" id="1317065"/>
    <lineage>
        <taxon>Eukaryota</taxon>
        <taxon>Sar</taxon>
        <taxon>Stramenopiles</taxon>
        <taxon>Oomycota</taxon>
        <taxon>Peronosporomycetes</taxon>
        <taxon>Peronosporales</taxon>
        <taxon>Peronosporaceae</taxon>
        <taxon>Phytophthora</taxon>
    </lineage>
</organism>
<feature type="transmembrane region" description="Helical" evidence="1">
    <location>
        <begin position="61"/>
        <end position="83"/>
    </location>
</feature>
<reference evidence="2 3" key="1">
    <citation type="submission" date="2013-11" db="EMBL/GenBank/DDBJ databases">
        <title>The Genome Sequence of Phytophthora parasitica P1569.</title>
        <authorList>
            <consortium name="The Broad Institute Genomics Platform"/>
            <person name="Russ C."/>
            <person name="Tyler B."/>
            <person name="Panabieres F."/>
            <person name="Shan W."/>
            <person name="Tripathy S."/>
            <person name="Grunwald N."/>
            <person name="Machado M."/>
            <person name="Johnson C.S."/>
            <person name="Arredondo F."/>
            <person name="Hong C."/>
            <person name="Coffey M."/>
            <person name="Young S.K."/>
            <person name="Zeng Q."/>
            <person name="Gargeya S."/>
            <person name="Fitzgerald M."/>
            <person name="Abouelleil A."/>
            <person name="Alvarado L."/>
            <person name="Chapman S.B."/>
            <person name="Gainer-Dewar J."/>
            <person name="Goldberg J."/>
            <person name="Griggs A."/>
            <person name="Gujja S."/>
            <person name="Hansen M."/>
            <person name="Howarth C."/>
            <person name="Imamovic A."/>
            <person name="Ireland A."/>
            <person name="Larimer J."/>
            <person name="McCowan C."/>
            <person name="Murphy C."/>
            <person name="Pearson M."/>
            <person name="Poon T.W."/>
            <person name="Priest M."/>
            <person name="Roberts A."/>
            <person name="Saif S."/>
            <person name="Shea T."/>
            <person name="Sykes S."/>
            <person name="Wortman J."/>
            <person name="Nusbaum C."/>
            <person name="Birren B."/>
        </authorList>
    </citation>
    <scope>NUCLEOTIDE SEQUENCE [LARGE SCALE GENOMIC DNA]</scope>
    <source>
        <strain evidence="2 3">P1569</strain>
    </source>
</reference>
<dbReference type="eggNOG" id="ENOG502SI2W">
    <property type="taxonomic scope" value="Eukaryota"/>
</dbReference>
<sequence>MAVQTHPENVKDSGALNRESSFLSRVENKWNAIQVGRQGEYSIERVESLDHYCKTASKTRVLLVCILTPVPALAVAIMLEMMPLQDPSKGWDANWIFWIRLTVIIFILTCMGMFQLRRLVLGLPVTFGKIMTISSVVSAIFTGFAVLLAALVGFPVPFVMVVGGIPFAITLGVVLVLMFGIAPFRYNSPLRVHLAKFLQFLVVRLNLVAIYPLFKVLYAFAPAKSQGFVMLLLPVWKFVAKKYVGRAMRELEDYIPQIVGFNVDHFSTLFVSVCMFSSGSVLMTVLAIVVDIAFSLLEYRELQTNANTVYNLLRDNKNWSKSHLCNHTSEDLLTLLLEVTRNPEAHDVISLPNVRLWACEPHPISSDRLEILKTLATLDVYGFRPAHSTASKAHISFFSKPLRKLQTRRVSVAATGPVSTVVTKSNSLRSPRASVSNTQLIAGADRSETLINQGLQLLFHSEYLLVVEYIECIVPIVFVAYQLVLYQLPNVVYAPGGAEGWQSGAVENILLLIVLEVCSLLVLKVLLERKFAFSPLHQLAYVLETQLEHVQADVFIATIILLPFEINHFGMDFTFQFEWLRATSE</sequence>
<proteinExistence type="predicted"/>
<dbReference type="AlphaFoldDB" id="V9EG99"/>
<dbReference type="HOGENOM" id="CLU_014711_2_1_1"/>
<keyword evidence="1" id="KW-1133">Transmembrane helix</keyword>
<feature type="transmembrane region" description="Helical" evidence="1">
    <location>
        <begin position="194"/>
        <end position="214"/>
    </location>
</feature>
<dbReference type="OrthoDB" id="106445at2759"/>
<protein>
    <submittedName>
        <fullName evidence="2">Uncharacterized protein</fullName>
    </submittedName>
</protein>
<feature type="transmembrane region" description="Helical" evidence="1">
    <location>
        <begin position="508"/>
        <end position="527"/>
    </location>
</feature>
<keyword evidence="3" id="KW-1185">Reference proteome</keyword>
<gene>
    <name evidence="2" type="ORF">F443_16901</name>
</gene>